<dbReference type="PANTHER" id="PTHR34606">
    <property type="entry name" value="BON DOMAIN-CONTAINING PROTEIN"/>
    <property type="match status" value="1"/>
</dbReference>
<dbReference type="SMART" id="SM00749">
    <property type="entry name" value="BON"/>
    <property type="match status" value="2"/>
</dbReference>
<dbReference type="RefSeq" id="WP_108686383.1">
    <property type="nucleotide sequence ID" value="NZ_QCYK01000001.1"/>
</dbReference>
<evidence type="ECO:0000313" key="2">
    <source>
        <dbReference type="EMBL" id="PUZ29745.1"/>
    </source>
</evidence>
<dbReference type="InterPro" id="IPR007055">
    <property type="entry name" value="BON_dom"/>
</dbReference>
<accession>A0A2T7BPZ4</accession>
<reference evidence="2 3" key="1">
    <citation type="submission" date="2018-04" db="EMBL/GenBank/DDBJ databases">
        <title>Chitinophaga fuyangensis sp. nov., isolated from soil in a chemical factory.</title>
        <authorList>
            <person name="Chen K."/>
        </authorList>
    </citation>
    <scope>NUCLEOTIDE SEQUENCE [LARGE SCALE GENOMIC DNA]</scope>
    <source>
        <strain evidence="2 3">LY-1</strain>
    </source>
</reference>
<feature type="domain" description="BON" evidence="1">
    <location>
        <begin position="78"/>
        <end position="146"/>
    </location>
</feature>
<dbReference type="OrthoDB" id="870892at2"/>
<keyword evidence="3" id="KW-1185">Reference proteome</keyword>
<protein>
    <submittedName>
        <fullName evidence="2">Ornithine aminotransferase</fullName>
    </submittedName>
</protein>
<name>A0A2T7BPZ4_9BACT</name>
<dbReference type="Pfam" id="PF04972">
    <property type="entry name" value="BON"/>
    <property type="match status" value="3"/>
</dbReference>
<proteinExistence type="predicted"/>
<comment type="caution">
    <text evidence="2">The sequence shown here is derived from an EMBL/GenBank/DDBJ whole genome shotgun (WGS) entry which is preliminary data.</text>
</comment>
<keyword evidence="2" id="KW-0032">Aminotransferase</keyword>
<dbReference type="InterPro" id="IPR014004">
    <property type="entry name" value="Transpt-assoc_nodulatn_dom_bac"/>
</dbReference>
<dbReference type="Gene3D" id="3.30.1340.30">
    <property type="match status" value="3"/>
</dbReference>
<dbReference type="Proteomes" id="UP000244450">
    <property type="component" value="Unassembled WGS sequence"/>
</dbReference>
<evidence type="ECO:0000313" key="3">
    <source>
        <dbReference type="Proteomes" id="UP000244450"/>
    </source>
</evidence>
<feature type="domain" description="BON" evidence="1">
    <location>
        <begin position="149"/>
        <end position="217"/>
    </location>
</feature>
<feature type="domain" description="BON" evidence="1">
    <location>
        <begin position="3"/>
        <end position="71"/>
    </location>
</feature>
<gene>
    <name evidence="2" type="ORF">DCC81_09985</name>
</gene>
<dbReference type="InterPro" id="IPR051686">
    <property type="entry name" value="Lipoprotein_DolP"/>
</dbReference>
<dbReference type="AlphaFoldDB" id="A0A2T7BPZ4"/>
<keyword evidence="2" id="KW-0808">Transferase</keyword>
<dbReference type="EMBL" id="QCYK01000001">
    <property type="protein sequence ID" value="PUZ29745.1"/>
    <property type="molecule type" value="Genomic_DNA"/>
</dbReference>
<dbReference type="PROSITE" id="PS50914">
    <property type="entry name" value="BON"/>
    <property type="match status" value="3"/>
</dbReference>
<dbReference type="GO" id="GO:0008483">
    <property type="term" value="F:transaminase activity"/>
    <property type="evidence" value="ECO:0007669"/>
    <property type="project" value="UniProtKB-KW"/>
</dbReference>
<organism evidence="2 3">
    <name type="scientific">Chitinophaga parva</name>
    <dbReference type="NCBI Taxonomy" id="2169414"/>
    <lineage>
        <taxon>Bacteria</taxon>
        <taxon>Pseudomonadati</taxon>
        <taxon>Bacteroidota</taxon>
        <taxon>Chitinophagia</taxon>
        <taxon>Chitinophagales</taxon>
        <taxon>Chitinophagaceae</taxon>
        <taxon>Chitinophaga</taxon>
    </lineage>
</organism>
<dbReference type="PANTHER" id="PTHR34606:SF15">
    <property type="entry name" value="BON DOMAIN-CONTAINING PROTEIN"/>
    <property type="match status" value="1"/>
</dbReference>
<sequence length="222" mass="24279">MKTDNQIQQDVMDQLQWNPMLDAAEIGVSVRDGIVTLSGIVDSYAKKVAAENDAKKVAGVKAVAEDIQVGLSPLFKKTDTEIADAILRTYKWNISVPQNKIKVKVEDGNVTLEGQVDWFFQRNAAKDSIEHLIGIRHINNYIAVAQRATPADVKNKIISAFYRSAALDADKIQVDIIGNHVTLTGKVRSFAEKDDAAIAAWSAPGVSTVDNQIELAAEEYAL</sequence>
<evidence type="ECO:0000259" key="1">
    <source>
        <dbReference type="PROSITE" id="PS50914"/>
    </source>
</evidence>